<comment type="subcellular location">
    <subcellularLocation>
        <location evidence="1">Mitochondrion</location>
    </subcellularLocation>
</comment>
<accession>A0ABQ8G0E4</accession>
<dbReference type="Proteomes" id="UP000774617">
    <property type="component" value="Unassembled WGS sequence"/>
</dbReference>
<evidence type="ECO:0000256" key="2">
    <source>
        <dbReference type="ARBA" id="ARBA00006425"/>
    </source>
</evidence>
<comment type="similarity">
    <text evidence="2">Belongs to the cytochrome c oxidase subunit 6B family.</text>
</comment>
<dbReference type="InterPro" id="IPR048281">
    <property type="entry name" value="COA6_fun"/>
</dbReference>
<evidence type="ECO:0000313" key="7">
    <source>
        <dbReference type="Proteomes" id="UP000774617"/>
    </source>
</evidence>
<comment type="caution">
    <text evidence="6">The sequence shown here is derived from an EMBL/GenBank/DDBJ whole genome shotgun (WGS) entry which is preliminary data.</text>
</comment>
<evidence type="ECO:0000256" key="5">
    <source>
        <dbReference type="SAM" id="MobiDB-lite"/>
    </source>
</evidence>
<evidence type="ECO:0000256" key="3">
    <source>
        <dbReference type="ARBA" id="ARBA00023128"/>
    </source>
</evidence>
<protein>
    <submittedName>
        <fullName evidence="6">Cytochrome oxidase c subunit VIb-domain-containing protein</fullName>
    </submittedName>
</protein>
<evidence type="ECO:0000256" key="1">
    <source>
        <dbReference type="ARBA" id="ARBA00004173"/>
    </source>
</evidence>
<keyword evidence="7" id="KW-1185">Reference proteome</keyword>
<proteinExistence type="inferred from homology"/>
<dbReference type="EMBL" id="JAGTJR010000030">
    <property type="protein sequence ID" value="KAH7039094.1"/>
    <property type="molecule type" value="Genomic_DNA"/>
</dbReference>
<dbReference type="PANTHER" id="PTHR47677">
    <property type="entry name" value="CYTOCHROME C OXIDASE ASSEMBLY FACTOR 6"/>
    <property type="match status" value="1"/>
</dbReference>
<evidence type="ECO:0000313" key="6">
    <source>
        <dbReference type="EMBL" id="KAH7039094.1"/>
    </source>
</evidence>
<dbReference type="Pfam" id="PF02297">
    <property type="entry name" value="COX6B"/>
    <property type="match status" value="1"/>
</dbReference>
<dbReference type="Gene3D" id="1.10.10.140">
    <property type="entry name" value="Cytochrome c oxidase, subunit VIb"/>
    <property type="match status" value="1"/>
</dbReference>
<evidence type="ECO:0000256" key="4">
    <source>
        <dbReference type="ARBA" id="ARBA00023157"/>
    </source>
</evidence>
<feature type="region of interest" description="Disordered" evidence="5">
    <location>
        <begin position="1"/>
        <end position="23"/>
    </location>
</feature>
<keyword evidence="4" id="KW-1015">Disulfide bond</keyword>
<dbReference type="PANTHER" id="PTHR47677:SF1">
    <property type="entry name" value="CYTOCHROME C OXIDASE ASSEMBLY FACTOR 6"/>
    <property type="match status" value="1"/>
</dbReference>
<gene>
    <name evidence="6" type="ORF">B0J12DRAFT_676334</name>
</gene>
<name>A0ABQ8G0E4_9PEZI</name>
<organism evidence="6 7">
    <name type="scientific">Macrophomina phaseolina</name>
    <dbReference type="NCBI Taxonomy" id="35725"/>
    <lineage>
        <taxon>Eukaryota</taxon>
        <taxon>Fungi</taxon>
        <taxon>Dikarya</taxon>
        <taxon>Ascomycota</taxon>
        <taxon>Pezizomycotina</taxon>
        <taxon>Dothideomycetes</taxon>
        <taxon>Dothideomycetes incertae sedis</taxon>
        <taxon>Botryosphaeriales</taxon>
        <taxon>Botryosphaeriaceae</taxon>
        <taxon>Macrophomina</taxon>
    </lineage>
</organism>
<dbReference type="SUPFAM" id="SSF47694">
    <property type="entry name" value="Cytochrome c oxidase subunit h"/>
    <property type="match status" value="1"/>
</dbReference>
<sequence>MGWFSSSTPAGPKPSSDGAFEAPDRSSRVQCWEARDAFFQCLDRHNIIDSVTNKDEAAAHCGREDKKFAQNCASSWVSCHMPNSWA</sequence>
<dbReference type="InterPro" id="IPR048280">
    <property type="entry name" value="COX6B-like"/>
</dbReference>
<reference evidence="6 7" key="1">
    <citation type="journal article" date="2021" name="Nat. Commun.">
        <title>Genetic determinants of endophytism in the Arabidopsis root mycobiome.</title>
        <authorList>
            <person name="Mesny F."/>
            <person name="Miyauchi S."/>
            <person name="Thiergart T."/>
            <person name="Pickel B."/>
            <person name="Atanasova L."/>
            <person name="Karlsson M."/>
            <person name="Huettel B."/>
            <person name="Barry K.W."/>
            <person name="Haridas S."/>
            <person name="Chen C."/>
            <person name="Bauer D."/>
            <person name="Andreopoulos W."/>
            <person name="Pangilinan J."/>
            <person name="LaButti K."/>
            <person name="Riley R."/>
            <person name="Lipzen A."/>
            <person name="Clum A."/>
            <person name="Drula E."/>
            <person name="Henrissat B."/>
            <person name="Kohler A."/>
            <person name="Grigoriev I.V."/>
            <person name="Martin F.M."/>
            <person name="Hacquard S."/>
        </authorList>
    </citation>
    <scope>NUCLEOTIDE SEQUENCE [LARGE SCALE GENOMIC DNA]</scope>
    <source>
        <strain evidence="6 7">MPI-SDFR-AT-0080</strain>
    </source>
</reference>
<keyword evidence="3" id="KW-0496">Mitochondrion</keyword>
<dbReference type="InterPro" id="IPR036549">
    <property type="entry name" value="CX6/COA6-like_sf"/>
</dbReference>